<keyword evidence="2" id="KW-1185">Reference proteome</keyword>
<evidence type="ECO:0000313" key="1">
    <source>
        <dbReference type="EMBL" id="MDK2126796.1"/>
    </source>
</evidence>
<dbReference type="RefSeq" id="WP_284103117.1">
    <property type="nucleotide sequence ID" value="NZ_JARRAF010000052.1"/>
</dbReference>
<comment type="caution">
    <text evidence="1">The sequence shown here is derived from an EMBL/GenBank/DDBJ whole genome shotgun (WGS) entry which is preliminary data.</text>
</comment>
<dbReference type="EMBL" id="JARRAF010000052">
    <property type="protein sequence ID" value="MDK2126796.1"/>
    <property type="molecule type" value="Genomic_DNA"/>
</dbReference>
<name>A0ABT7E3B0_9NEIS</name>
<evidence type="ECO:0000313" key="2">
    <source>
        <dbReference type="Proteomes" id="UP001172778"/>
    </source>
</evidence>
<proteinExistence type="predicted"/>
<organism evidence="1 2">
    <name type="scientific">Parachitinimonas caeni</name>
    <dbReference type="NCBI Taxonomy" id="3031301"/>
    <lineage>
        <taxon>Bacteria</taxon>
        <taxon>Pseudomonadati</taxon>
        <taxon>Pseudomonadota</taxon>
        <taxon>Betaproteobacteria</taxon>
        <taxon>Neisseriales</taxon>
        <taxon>Chitinibacteraceae</taxon>
        <taxon>Parachitinimonas</taxon>
    </lineage>
</organism>
<accession>A0ABT7E3B0</accession>
<gene>
    <name evidence="1" type="ORF">PZA18_22370</name>
</gene>
<reference evidence="1" key="1">
    <citation type="submission" date="2023-03" db="EMBL/GenBank/DDBJ databases">
        <title>Chitinimonas shenzhenensis gen. nov., sp. nov., a novel member of family Burkholderiaceae isolated from activated sludge collected in Shen Zhen, China.</title>
        <authorList>
            <person name="Wang X."/>
        </authorList>
    </citation>
    <scope>NUCLEOTIDE SEQUENCE</scope>
    <source>
        <strain evidence="1">DQS-5</strain>
    </source>
</reference>
<dbReference type="Proteomes" id="UP001172778">
    <property type="component" value="Unassembled WGS sequence"/>
</dbReference>
<sequence length="68" mass="7572">MKQHGKTIKPRDVAAMALKHCRGGCHGKTEKAQRQQDRQQLKQQLKGWLDSKGSKEPFLTSGLCVAVV</sequence>
<protein>
    <submittedName>
        <fullName evidence="1">Uncharacterized protein</fullName>
    </submittedName>
</protein>